<name>A0ABS8YX29_9RHOB</name>
<dbReference type="PRINTS" id="PR01008">
    <property type="entry name" value="FLGLRINGFLGH"/>
</dbReference>
<comment type="subunit">
    <text evidence="7">The basal body constitutes a major portion of the flagellar organelle and consists of four rings (L,P,S, and M) mounted on a central rod.</text>
</comment>
<evidence type="ECO:0000313" key="8">
    <source>
        <dbReference type="EMBL" id="MCE5974063.1"/>
    </source>
</evidence>
<evidence type="ECO:0000256" key="6">
    <source>
        <dbReference type="ARBA" id="ARBA00023237"/>
    </source>
</evidence>
<comment type="subcellular location">
    <subcellularLocation>
        <location evidence="7">Cell outer membrane</location>
        <topology evidence="7">Lipid-anchor</topology>
    </subcellularLocation>
    <subcellularLocation>
        <location evidence="7">Bacterial flagellum basal body</location>
    </subcellularLocation>
</comment>
<accession>A0ABS8YX29</accession>
<keyword evidence="8" id="KW-0969">Cilium</keyword>
<sequence length="242" mass="26175">MRPFVILLAATALIACQRLEDVGKAPAFTPVENGSEFFAMNTHPMPETLGYPQPAAQEASLWSGTRGSLLGDRRAAQRGDILTVVIEIDDKAEISNSSGRSRNGSDSMGIPSLLGLPQRIDAELPEGASMADAFSTNSRSSYQGDGSVSRKEKLTLRIAATVLDRLPNGALQIQGSQEVRVNFEMRELIVTGFVRPEDVSRQNEITYDKIAGARISYGGRGQITDVQQPRIGQQVADVLLPF</sequence>
<keyword evidence="3 7" id="KW-0732">Signal</keyword>
<keyword evidence="5 7" id="KW-0975">Bacterial flagellum</keyword>
<evidence type="ECO:0000256" key="1">
    <source>
        <dbReference type="ARBA" id="ARBA00002591"/>
    </source>
</evidence>
<dbReference type="EMBL" id="JAJUOS010000008">
    <property type="protein sequence ID" value="MCE5974063.1"/>
    <property type="molecule type" value="Genomic_DNA"/>
</dbReference>
<organism evidence="8 9">
    <name type="scientific">Rhodobacter flavimaris</name>
    <dbReference type="NCBI Taxonomy" id="2907145"/>
    <lineage>
        <taxon>Bacteria</taxon>
        <taxon>Pseudomonadati</taxon>
        <taxon>Pseudomonadota</taxon>
        <taxon>Alphaproteobacteria</taxon>
        <taxon>Rhodobacterales</taxon>
        <taxon>Rhodobacter group</taxon>
        <taxon>Rhodobacter</taxon>
    </lineage>
</organism>
<keyword evidence="7" id="KW-0449">Lipoprotein</keyword>
<keyword evidence="8" id="KW-0966">Cell projection</keyword>
<gene>
    <name evidence="7" type="primary">flgH</name>
    <name evidence="8" type="ORF">LZA78_11265</name>
</gene>
<keyword evidence="8" id="KW-0282">Flagellum</keyword>
<evidence type="ECO:0000256" key="5">
    <source>
        <dbReference type="ARBA" id="ARBA00023143"/>
    </source>
</evidence>
<protein>
    <recommendedName>
        <fullName evidence="7">Flagellar L-ring protein</fullName>
    </recommendedName>
    <alternativeName>
        <fullName evidence="7">Basal body L-ring protein</fullName>
    </alternativeName>
</protein>
<dbReference type="NCBIfam" id="NF001305">
    <property type="entry name" value="PRK00249.1-5"/>
    <property type="match status" value="1"/>
</dbReference>
<reference evidence="8 9" key="1">
    <citation type="submission" date="2021-12" db="EMBL/GenBank/DDBJ databases">
        <title>Sinirhodobacter sp. WL0062 is a bacterium isolated from seawater.</title>
        <authorList>
            <person name="Wang L."/>
            <person name="He W."/>
            <person name="Zhang D.-F."/>
        </authorList>
    </citation>
    <scope>NUCLEOTIDE SEQUENCE [LARGE SCALE GENOMIC DNA]</scope>
    <source>
        <strain evidence="8 9">WL0062</strain>
    </source>
</reference>
<dbReference type="HAMAP" id="MF_00415">
    <property type="entry name" value="FlgH"/>
    <property type="match status" value="1"/>
</dbReference>
<evidence type="ECO:0000256" key="7">
    <source>
        <dbReference type="HAMAP-Rule" id="MF_00415"/>
    </source>
</evidence>
<dbReference type="RefSeq" id="WP_233677036.1">
    <property type="nucleotide sequence ID" value="NZ_JAJUOS010000008.1"/>
</dbReference>
<keyword evidence="9" id="KW-1185">Reference proteome</keyword>
<comment type="caution">
    <text evidence="8">The sequence shown here is derived from an EMBL/GenBank/DDBJ whole genome shotgun (WGS) entry which is preliminary data.</text>
</comment>
<keyword evidence="6 7" id="KW-0998">Cell outer membrane</keyword>
<comment type="similarity">
    <text evidence="2 7">Belongs to the FlgH family.</text>
</comment>
<dbReference type="InterPro" id="IPR000527">
    <property type="entry name" value="Flag_Lring"/>
</dbReference>
<dbReference type="PANTHER" id="PTHR34933">
    <property type="entry name" value="FLAGELLAR L-RING PROTEIN"/>
    <property type="match status" value="1"/>
</dbReference>
<proteinExistence type="inferred from homology"/>
<evidence type="ECO:0000256" key="3">
    <source>
        <dbReference type="ARBA" id="ARBA00022729"/>
    </source>
</evidence>
<keyword evidence="4 7" id="KW-0472">Membrane</keyword>
<dbReference type="PANTHER" id="PTHR34933:SF1">
    <property type="entry name" value="FLAGELLAR L-RING PROTEIN"/>
    <property type="match status" value="1"/>
</dbReference>
<comment type="function">
    <text evidence="1 7">Assembles around the rod to form the L-ring and probably protects the motor/basal body from shearing forces during rotation.</text>
</comment>
<dbReference type="PROSITE" id="PS51257">
    <property type="entry name" value="PROKAR_LIPOPROTEIN"/>
    <property type="match status" value="1"/>
</dbReference>
<dbReference type="Pfam" id="PF02107">
    <property type="entry name" value="FlgH"/>
    <property type="match status" value="1"/>
</dbReference>
<evidence type="ECO:0000256" key="2">
    <source>
        <dbReference type="ARBA" id="ARBA00006929"/>
    </source>
</evidence>
<evidence type="ECO:0000313" key="9">
    <source>
        <dbReference type="Proteomes" id="UP001521181"/>
    </source>
</evidence>
<evidence type="ECO:0000256" key="4">
    <source>
        <dbReference type="ARBA" id="ARBA00023136"/>
    </source>
</evidence>
<dbReference type="Proteomes" id="UP001521181">
    <property type="component" value="Unassembled WGS sequence"/>
</dbReference>